<dbReference type="AlphaFoldDB" id="A0A3M9Y027"/>
<evidence type="ECO:0000313" key="2">
    <source>
        <dbReference type="EMBL" id="RNJ53614.1"/>
    </source>
</evidence>
<feature type="domain" description="NACHT-NTPase and P-loop NTPases N-terminal" evidence="1">
    <location>
        <begin position="66"/>
        <end position="129"/>
    </location>
</feature>
<dbReference type="Proteomes" id="UP000267145">
    <property type="component" value="Unassembled WGS sequence"/>
</dbReference>
<dbReference type="EMBL" id="RBVV01000133">
    <property type="protein sequence ID" value="RNJ53614.1"/>
    <property type="molecule type" value="Genomic_DNA"/>
</dbReference>
<gene>
    <name evidence="2" type="ORF">D7B24_001625</name>
</gene>
<comment type="caution">
    <text evidence="2">The sequence shown here is derived from an EMBL/GenBank/DDBJ whole genome shotgun (WGS) entry which is preliminary data.</text>
</comment>
<evidence type="ECO:0000313" key="3">
    <source>
        <dbReference type="Proteomes" id="UP000267145"/>
    </source>
</evidence>
<dbReference type="Pfam" id="PF17107">
    <property type="entry name" value="SesA"/>
    <property type="match status" value="1"/>
</dbReference>
<accession>A0A3M9Y027</accession>
<dbReference type="RefSeq" id="XP_028491772.1">
    <property type="nucleotide sequence ID" value="XM_028635849.1"/>
</dbReference>
<evidence type="ECO:0000259" key="1">
    <source>
        <dbReference type="Pfam" id="PF17107"/>
    </source>
</evidence>
<reference evidence="2 3" key="1">
    <citation type="submission" date="2018-10" db="EMBL/GenBank/DDBJ databases">
        <title>Genome sequence of Verticillium nonalfalfae VnAa140.</title>
        <authorList>
            <person name="Stajich J.E."/>
            <person name="Kasson M.T."/>
        </authorList>
    </citation>
    <scope>NUCLEOTIDE SEQUENCE [LARGE SCALE GENOMIC DNA]</scope>
    <source>
        <strain evidence="2 3">VnAa140</strain>
    </source>
</reference>
<dbReference type="GeneID" id="39605314"/>
<dbReference type="STRING" id="1051616.A0A3M9Y027"/>
<name>A0A3M9Y027_9PEZI</name>
<proteinExistence type="predicted"/>
<sequence length="292" mass="32647">MDPVSAIGVASAVISFVDFSIKIIRGAIRIYGDANRDNDWQMPEDVAEKMIKLVRNLRQTSGFGVTPDEKEIAELAKTCMTLAERLAALFKSLRPKDARSKRQCLWAAVKAKHKQADVEDLENKLRTCRDQLQLHLTHSDFLNGKNMKNALETMILQREADSAKFSSLFTILGAQAITHLREAVSVQSGLLNDAATSTILKSIAFDGINARYGSIHDAHQDTLRWILEDDDQRQLQPLLMSSKQRLNNWLCNGTGIFHISGKLGSGKSTLMKLLVDHPHTQQRLETWAGQTI</sequence>
<dbReference type="PANTHER" id="PTHR10039:SF5">
    <property type="entry name" value="NACHT DOMAIN-CONTAINING PROTEIN"/>
    <property type="match status" value="1"/>
</dbReference>
<dbReference type="InterPro" id="IPR031352">
    <property type="entry name" value="SesA"/>
</dbReference>
<dbReference type="PANTHER" id="PTHR10039">
    <property type="entry name" value="AMELOGENIN"/>
    <property type="match status" value="1"/>
</dbReference>
<protein>
    <recommendedName>
        <fullName evidence="1">NACHT-NTPase and P-loop NTPases N-terminal domain-containing protein</fullName>
    </recommendedName>
</protein>
<keyword evidence="3" id="KW-1185">Reference proteome</keyword>
<organism evidence="2 3">
    <name type="scientific">Verticillium nonalfalfae</name>
    <dbReference type="NCBI Taxonomy" id="1051616"/>
    <lineage>
        <taxon>Eukaryota</taxon>
        <taxon>Fungi</taxon>
        <taxon>Dikarya</taxon>
        <taxon>Ascomycota</taxon>
        <taxon>Pezizomycotina</taxon>
        <taxon>Sordariomycetes</taxon>
        <taxon>Hypocreomycetidae</taxon>
        <taxon>Glomerellales</taxon>
        <taxon>Plectosphaerellaceae</taxon>
        <taxon>Verticillium</taxon>
    </lineage>
</organism>